<comment type="caution">
    <text evidence="2">The sequence shown here is derived from an EMBL/GenBank/DDBJ whole genome shotgun (WGS) entry which is preliminary data.</text>
</comment>
<dbReference type="AlphaFoldDB" id="A0AAV0EG09"/>
<feature type="compositionally biased region" description="Low complexity" evidence="1">
    <location>
        <begin position="15"/>
        <end position="36"/>
    </location>
</feature>
<feature type="compositionally biased region" description="Basic residues" evidence="1">
    <location>
        <begin position="80"/>
        <end position="100"/>
    </location>
</feature>
<feature type="compositionally biased region" description="Basic and acidic residues" evidence="1">
    <location>
        <begin position="104"/>
        <end position="113"/>
    </location>
</feature>
<dbReference type="EMBL" id="CAMAPF010000927">
    <property type="protein sequence ID" value="CAH9122806.1"/>
    <property type="molecule type" value="Genomic_DNA"/>
</dbReference>
<keyword evidence="3" id="KW-1185">Reference proteome</keyword>
<name>A0AAV0EG09_9ASTE</name>
<reference evidence="2" key="1">
    <citation type="submission" date="2022-07" db="EMBL/GenBank/DDBJ databases">
        <authorList>
            <person name="Macas J."/>
            <person name="Novak P."/>
            <person name="Neumann P."/>
        </authorList>
    </citation>
    <scope>NUCLEOTIDE SEQUENCE</scope>
</reference>
<evidence type="ECO:0000313" key="2">
    <source>
        <dbReference type="EMBL" id="CAH9122806.1"/>
    </source>
</evidence>
<evidence type="ECO:0000256" key="1">
    <source>
        <dbReference type="SAM" id="MobiDB-lite"/>
    </source>
</evidence>
<proteinExistence type="predicted"/>
<evidence type="ECO:0000313" key="3">
    <source>
        <dbReference type="Proteomes" id="UP001152523"/>
    </source>
</evidence>
<feature type="compositionally biased region" description="Polar residues" evidence="1">
    <location>
        <begin position="1"/>
        <end position="14"/>
    </location>
</feature>
<dbReference type="Proteomes" id="UP001152523">
    <property type="component" value="Unassembled WGS sequence"/>
</dbReference>
<feature type="region of interest" description="Disordered" evidence="1">
    <location>
        <begin position="1"/>
        <end position="113"/>
    </location>
</feature>
<organism evidence="2 3">
    <name type="scientific">Cuscuta epithymum</name>
    <dbReference type="NCBI Taxonomy" id="186058"/>
    <lineage>
        <taxon>Eukaryota</taxon>
        <taxon>Viridiplantae</taxon>
        <taxon>Streptophyta</taxon>
        <taxon>Embryophyta</taxon>
        <taxon>Tracheophyta</taxon>
        <taxon>Spermatophyta</taxon>
        <taxon>Magnoliopsida</taxon>
        <taxon>eudicotyledons</taxon>
        <taxon>Gunneridae</taxon>
        <taxon>Pentapetalae</taxon>
        <taxon>asterids</taxon>
        <taxon>lamiids</taxon>
        <taxon>Solanales</taxon>
        <taxon>Convolvulaceae</taxon>
        <taxon>Cuscuteae</taxon>
        <taxon>Cuscuta</taxon>
        <taxon>Cuscuta subgen. Cuscuta</taxon>
    </lineage>
</organism>
<sequence length="113" mass="12331">MSTTSAAVTLNTPIPASQLLTSTPTTSATSTSIPTISDPPPLPPYTSIAKASQAVSYPSMLGDGDQNKGKEGLRVEKTKKETRKKKKEKEKKNGDRKKKGIWICRREEEKTQV</sequence>
<gene>
    <name evidence="2" type="ORF">CEPIT_LOCUS24738</name>
</gene>
<feature type="compositionally biased region" description="Basic and acidic residues" evidence="1">
    <location>
        <begin position="65"/>
        <end position="79"/>
    </location>
</feature>
<protein>
    <submittedName>
        <fullName evidence="2">Uncharacterized protein</fullName>
    </submittedName>
</protein>
<accession>A0AAV0EG09</accession>